<sequence length="756" mass="83506">MDPHTSIDQLPTALIDLLCNPIIADKLLQYSGLSSILQLSRTARVYHDWVLHTPKVFRYLDLTRAKGAYTPVIAPIDNGGHSWRAQRMDENLTEDEFYAGPLRSVLNRLDRLHILQDVQVLVLDRLASVTHELVHEITTDDKYNVRLLSIRQCPNVNESRLRHLLTYLCRPSRPEGTPRLQGLYFFTDPVCDRNIDTKTIISDGITTVDGAALGLLPSDKAQNYDSQHWYAPSGRVTTIGADARSAWEETLQSCSGIIAFDAVLCKAMHERMAACLHEASQDFLATSKPGVPTVAAIALGPEGCSGCGKAPKATPVWGEDPINEFPLLSPPPHSGKLVDAVRPPDAILLNSSQPLRLIVSCKWCLVNRHCDSCNRWWCADCYNPKQSNKLRDLEALSSAGLDYLPAQEELQTSDSDGSKGDSIKQRFYQSVMSDTLPSPLADLELPRRRVWGQNNDIAAPTNAAFTARFGHAFPKPEYLGSDLGTTALYDLPPPSGQLKRPVLIIHGLNTPALGMWPLAKELQALDPDAHVVLFDLWGHGLSSTPLVAHTPQIFHFQIFQVLGFMQWTRAHIIGYSFGASTAISFAIHNVWTALSVAVLAPAGLLRKEDFSKHMQELLDDSTGRETEAADCVLSFLEGGPLVVPTNWQERVNSGEVVAEALREWELQEHPGYPHSALSMFREGGVYGCEDSFREFAQLPLKTIGVVAELDTVCSRSQLVELGFGDVEVVAKANHAFVRGAAGEVARVVYQFWTRQT</sequence>
<keyword evidence="3" id="KW-1185">Reference proteome</keyword>
<comment type="caution">
    <text evidence="2">The sequence shown here is derived from an EMBL/GenBank/DDBJ whole genome shotgun (WGS) entry which is preliminary data.</text>
</comment>
<gene>
    <name evidence="2" type="ORF">LTR24_002977</name>
</gene>
<dbReference type="InterPro" id="IPR029058">
    <property type="entry name" value="AB_hydrolase_fold"/>
</dbReference>
<protein>
    <recommendedName>
        <fullName evidence="1">AB hydrolase-1 domain-containing protein</fullName>
    </recommendedName>
</protein>
<dbReference type="Gene3D" id="3.40.50.1820">
    <property type="entry name" value="alpha/beta hydrolase"/>
    <property type="match status" value="1"/>
</dbReference>
<reference evidence="2 3" key="1">
    <citation type="submission" date="2023-08" db="EMBL/GenBank/DDBJ databases">
        <title>Black Yeasts Isolated from many extreme environments.</title>
        <authorList>
            <person name="Coleine C."/>
            <person name="Stajich J.E."/>
            <person name="Selbmann L."/>
        </authorList>
    </citation>
    <scope>NUCLEOTIDE SEQUENCE [LARGE SCALE GENOMIC DNA]</scope>
    <source>
        <strain evidence="2 3">CCFEE 5885</strain>
    </source>
</reference>
<evidence type="ECO:0000313" key="2">
    <source>
        <dbReference type="EMBL" id="KAK5095760.1"/>
    </source>
</evidence>
<dbReference type="InterPro" id="IPR000073">
    <property type="entry name" value="AB_hydrolase_1"/>
</dbReference>
<dbReference type="PANTHER" id="PTHR43194">
    <property type="entry name" value="HYDROLASE ALPHA/BETA FOLD FAMILY"/>
    <property type="match status" value="1"/>
</dbReference>
<dbReference type="InterPro" id="IPR050228">
    <property type="entry name" value="Carboxylesterase_BioH"/>
</dbReference>
<accession>A0ABR0KGF8</accession>
<dbReference type="Proteomes" id="UP001345013">
    <property type="component" value="Unassembled WGS sequence"/>
</dbReference>
<feature type="domain" description="AB hydrolase-1" evidence="1">
    <location>
        <begin position="501"/>
        <end position="589"/>
    </location>
</feature>
<dbReference type="Pfam" id="PF00561">
    <property type="entry name" value="Abhydrolase_1"/>
    <property type="match status" value="1"/>
</dbReference>
<dbReference type="PANTHER" id="PTHR43194:SF2">
    <property type="entry name" value="PEROXISOMAL MEMBRANE PROTEIN LPX1"/>
    <property type="match status" value="1"/>
</dbReference>
<evidence type="ECO:0000259" key="1">
    <source>
        <dbReference type="Pfam" id="PF00561"/>
    </source>
</evidence>
<organism evidence="2 3">
    <name type="scientific">Lithohypha guttulata</name>
    <dbReference type="NCBI Taxonomy" id="1690604"/>
    <lineage>
        <taxon>Eukaryota</taxon>
        <taxon>Fungi</taxon>
        <taxon>Dikarya</taxon>
        <taxon>Ascomycota</taxon>
        <taxon>Pezizomycotina</taxon>
        <taxon>Eurotiomycetes</taxon>
        <taxon>Chaetothyriomycetidae</taxon>
        <taxon>Chaetothyriales</taxon>
        <taxon>Trichomeriaceae</taxon>
        <taxon>Lithohypha</taxon>
    </lineage>
</organism>
<name>A0ABR0KGF8_9EURO</name>
<dbReference type="EMBL" id="JAVRRG010000026">
    <property type="protein sequence ID" value="KAK5095760.1"/>
    <property type="molecule type" value="Genomic_DNA"/>
</dbReference>
<dbReference type="SUPFAM" id="SSF53474">
    <property type="entry name" value="alpha/beta-Hydrolases"/>
    <property type="match status" value="1"/>
</dbReference>
<proteinExistence type="predicted"/>
<evidence type="ECO:0000313" key="3">
    <source>
        <dbReference type="Proteomes" id="UP001345013"/>
    </source>
</evidence>